<dbReference type="PANTHER" id="PTHR31197">
    <property type="entry name" value="OS01G0612600 PROTEIN"/>
    <property type="match status" value="1"/>
</dbReference>
<dbReference type="EMBL" id="BAABME010002602">
    <property type="protein sequence ID" value="GAA0155360.1"/>
    <property type="molecule type" value="Genomic_DNA"/>
</dbReference>
<dbReference type="Proteomes" id="UP001454036">
    <property type="component" value="Unassembled WGS sequence"/>
</dbReference>
<dbReference type="PANTHER" id="PTHR31197:SF2">
    <property type="entry name" value="C2H2-TYPE DOMAIN-CONTAINING PROTEIN"/>
    <property type="match status" value="1"/>
</dbReference>
<accession>A0AAV3PYD8</accession>
<organism evidence="2 3">
    <name type="scientific">Lithospermum erythrorhizon</name>
    <name type="common">Purple gromwell</name>
    <name type="synonym">Lithospermum officinale var. erythrorhizon</name>
    <dbReference type="NCBI Taxonomy" id="34254"/>
    <lineage>
        <taxon>Eukaryota</taxon>
        <taxon>Viridiplantae</taxon>
        <taxon>Streptophyta</taxon>
        <taxon>Embryophyta</taxon>
        <taxon>Tracheophyta</taxon>
        <taxon>Spermatophyta</taxon>
        <taxon>Magnoliopsida</taxon>
        <taxon>eudicotyledons</taxon>
        <taxon>Gunneridae</taxon>
        <taxon>Pentapetalae</taxon>
        <taxon>asterids</taxon>
        <taxon>lamiids</taxon>
        <taxon>Boraginales</taxon>
        <taxon>Boraginaceae</taxon>
        <taxon>Boraginoideae</taxon>
        <taxon>Lithospermeae</taxon>
        <taxon>Lithospermum</taxon>
    </lineage>
</organism>
<proteinExistence type="predicted"/>
<evidence type="ECO:0000313" key="2">
    <source>
        <dbReference type="EMBL" id="GAA0155360.1"/>
    </source>
</evidence>
<dbReference type="Pfam" id="PF07800">
    <property type="entry name" value="DUF1644"/>
    <property type="match status" value="1"/>
</dbReference>
<dbReference type="InterPro" id="IPR013083">
    <property type="entry name" value="Znf_RING/FYVE/PHD"/>
</dbReference>
<name>A0AAV3PYD8_LITER</name>
<comment type="caution">
    <text evidence="2">The sequence shown here is derived from an EMBL/GenBank/DDBJ whole genome shotgun (WGS) entry which is preliminary data.</text>
</comment>
<evidence type="ECO:0000313" key="3">
    <source>
        <dbReference type="Proteomes" id="UP001454036"/>
    </source>
</evidence>
<keyword evidence="3" id="KW-1185">Reference proteome</keyword>
<protein>
    <submittedName>
        <fullName evidence="2">Uncharacterized protein</fullName>
    </submittedName>
</protein>
<sequence>MASRKRSLTKHEDMHSLYKEWDEVKCSICMEHPHNAVMLLCSSHDKGCCSFICDTSYRHSNCLDRFKGLKTENLESPPLVSLSSGNQHVGSSSSGISYSTGLIGNHEQLDVGSSRTTVNMGQHVDTGDGGHVAVEGHGTDNLSETRSNMKCPLCRGNVLGWNILEEARTYLNLKRRSCSHELCPFIGNYRELRRHARMVHPTARPADVDPTRQRAWRRLEHQQEHDDIVTAVRSAMPGAIVIGDYVVENGDRVLGERERGGSGDNGRLLSTFFLFQMIGSADRGADLRGGRSRASSRYRRSSGTYSRRRFLWGENLLGLQNEDNDDEGDEQDLSLLSDLGDDDASLNPRRRRRLTRFRSEDQP</sequence>
<gene>
    <name evidence="2" type="ORF">LIER_13107</name>
</gene>
<feature type="compositionally biased region" description="Acidic residues" evidence="1">
    <location>
        <begin position="322"/>
        <end position="332"/>
    </location>
</feature>
<dbReference type="AlphaFoldDB" id="A0AAV3PYD8"/>
<dbReference type="InterPro" id="IPR012866">
    <property type="entry name" value="DUF1644"/>
</dbReference>
<feature type="region of interest" description="Disordered" evidence="1">
    <location>
        <begin position="321"/>
        <end position="363"/>
    </location>
</feature>
<dbReference type="Gene3D" id="3.30.40.10">
    <property type="entry name" value="Zinc/RING finger domain, C3HC4 (zinc finger)"/>
    <property type="match status" value="1"/>
</dbReference>
<reference evidence="2 3" key="1">
    <citation type="submission" date="2024-01" db="EMBL/GenBank/DDBJ databases">
        <title>The complete chloroplast genome sequence of Lithospermum erythrorhizon: insights into the phylogenetic relationship among Boraginaceae species and the maternal lineages of purple gromwells.</title>
        <authorList>
            <person name="Okada T."/>
            <person name="Watanabe K."/>
        </authorList>
    </citation>
    <scope>NUCLEOTIDE SEQUENCE [LARGE SCALE GENOMIC DNA]</scope>
</reference>
<evidence type="ECO:0000256" key="1">
    <source>
        <dbReference type="SAM" id="MobiDB-lite"/>
    </source>
</evidence>